<dbReference type="Pfam" id="PF00356">
    <property type="entry name" value="LacI"/>
    <property type="match status" value="1"/>
</dbReference>
<evidence type="ECO:0000256" key="4">
    <source>
        <dbReference type="ARBA" id="ARBA00023163"/>
    </source>
</evidence>
<evidence type="ECO:0000256" key="3">
    <source>
        <dbReference type="ARBA" id="ARBA00023125"/>
    </source>
</evidence>
<dbReference type="AlphaFoldDB" id="A0AAN1IFP7"/>
<dbReference type="InterPro" id="IPR000843">
    <property type="entry name" value="HTH_LacI"/>
</dbReference>
<dbReference type="SMART" id="SM00354">
    <property type="entry name" value="HTH_LACI"/>
    <property type="match status" value="1"/>
</dbReference>
<dbReference type="InterPro" id="IPR028082">
    <property type="entry name" value="Peripla_BP_I"/>
</dbReference>
<protein>
    <submittedName>
        <fullName evidence="6">Transcriptional regulator</fullName>
    </submittedName>
</protein>
<evidence type="ECO:0000313" key="7">
    <source>
        <dbReference type="Proteomes" id="UP000232496"/>
    </source>
</evidence>
<dbReference type="SUPFAM" id="SSF47413">
    <property type="entry name" value="lambda repressor-like DNA-binding domains"/>
    <property type="match status" value="1"/>
</dbReference>
<dbReference type="GO" id="GO:0003700">
    <property type="term" value="F:DNA-binding transcription factor activity"/>
    <property type="evidence" value="ECO:0007669"/>
    <property type="project" value="TreeGrafter"/>
</dbReference>
<feature type="domain" description="HTH lacI-type" evidence="5">
    <location>
        <begin position="45"/>
        <end position="99"/>
    </location>
</feature>
<dbReference type="Pfam" id="PF13377">
    <property type="entry name" value="Peripla_BP_3"/>
    <property type="match status" value="1"/>
</dbReference>
<dbReference type="PROSITE" id="PS50932">
    <property type="entry name" value="HTH_LACI_2"/>
    <property type="match status" value="1"/>
</dbReference>
<keyword evidence="3" id="KW-0238">DNA-binding</keyword>
<keyword evidence="4" id="KW-0804">Transcription</keyword>
<gene>
    <name evidence="6" type="ORF">DRBB29_1603</name>
</gene>
<evidence type="ECO:0000256" key="1">
    <source>
        <dbReference type="ARBA" id="ARBA00022491"/>
    </source>
</evidence>
<sequence length="377" mass="40763">MVRNPFGAYCLDSNGFLISRRLVPIVVDCTRDRTDGSKEKPVAYVTIRDVAQRAGVSIAAVSQILHGKGRFSEETRRLVRETVTEMGYVPDQRAQSMRSSGMKTVGLLVPDLRNPYFADLVSSMENRLYSHGVSTLIGTSAESVERQDVFIANLLGQRIDGAIVVPQGVETPGVCALVSADLPVVFVDRRIEGLDSVPFVVSDPVPGTRAAVKELVRLGHRRIGYVSHPSLGSSSINERATAFLSIAKELLPDGHSVIVECASTYASRRAALDNLLAADVTAIICAYSPDMITLIGLLYDRGIEIGSGMSVISFDDIDEFTLMTPPVSVISQQAQNMGSLGVDMLLERMAEPHANHDNGVRYVPTEFIARQSIGAVA</sequence>
<evidence type="ECO:0000313" key="6">
    <source>
        <dbReference type="EMBL" id="AUE19139.1"/>
    </source>
</evidence>
<keyword evidence="1" id="KW-0678">Repressor</keyword>
<accession>A0AAN1IFP7</accession>
<dbReference type="InterPro" id="IPR046335">
    <property type="entry name" value="LacI/GalR-like_sensor"/>
</dbReference>
<dbReference type="InterPro" id="IPR010982">
    <property type="entry name" value="Lambda_DNA-bd_dom_sf"/>
</dbReference>
<evidence type="ECO:0000259" key="5">
    <source>
        <dbReference type="PROSITE" id="PS50932"/>
    </source>
</evidence>
<dbReference type="PANTHER" id="PTHR30146">
    <property type="entry name" value="LACI-RELATED TRANSCRIPTIONAL REPRESSOR"/>
    <property type="match status" value="1"/>
</dbReference>
<dbReference type="SUPFAM" id="SSF53822">
    <property type="entry name" value="Periplasmic binding protein-like I"/>
    <property type="match status" value="1"/>
</dbReference>
<dbReference type="EMBL" id="CP023198">
    <property type="protein sequence ID" value="AUE19139.1"/>
    <property type="molecule type" value="Genomic_DNA"/>
</dbReference>
<keyword evidence="2" id="KW-0805">Transcription regulation</keyword>
<organism evidence="6 7">
    <name type="scientific">Bifidobacterium breve</name>
    <dbReference type="NCBI Taxonomy" id="1685"/>
    <lineage>
        <taxon>Bacteria</taxon>
        <taxon>Bacillati</taxon>
        <taxon>Actinomycetota</taxon>
        <taxon>Actinomycetes</taxon>
        <taxon>Bifidobacteriales</taxon>
        <taxon>Bifidobacteriaceae</taxon>
        <taxon>Bifidobacterium</taxon>
    </lineage>
</organism>
<evidence type="ECO:0000256" key="2">
    <source>
        <dbReference type="ARBA" id="ARBA00023015"/>
    </source>
</evidence>
<reference evidence="6 7" key="1">
    <citation type="submission" date="2017-09" db="EMBL/GenBank/DDBJ databases">
        <title>Comparative genomics and methylome analysis of the gut commensal Bifidobacterium breve.</title>
        <authorList>
            <person name="Bottacini F."/>
            <person name="Morrissey R."/>
            <person name="Roberts R.J."/>
            <person name="James K."/>
            <person name="van Breen J."/>
            <person name="Egan M."/>
            <person name="Lambert J."/>
            <person name="van Limpt K."/>
            <person name="Stanton C."/>
            <person name="Knol J."/>
            <person name="O' Connell Motherway M."/>
            <person name="van Sinderen D."/>
        </authorList>
    </citation>
    <scope>NUCLEOTIDE SEQUENCE [LARGE SCALE GENOMIC DNA]</scope>
    <source>
        <strain evidence="6 7">DRBB29</strain>
    </source>
</reference>
<dbReference type="Gene3D" id="3.40.50.2300">
    <property type="match status" value="2"/>
</dbReference>
<dbReference type="PANTHER" id="PTHR30146:SF148">
    <property type="entry name" value="HTH-TYPE TRANSCRIPTIONAL REPRESSOR PURR-RELATED"/>
    <property type="match status" value="1"/>
</dbReference>
<dbReference type="PROSITE" id="PS00356">
    <property type="entry name" value="HTH_LACI_1"/>
    <property type="match status" value="1"/>
</dbReference>
<dbReference type="Gene3D" id="1.10.260.40">
    <property type="entry name" value="lambda repressor-like DNA-binding domains"/>
    <property type="match status" value="1"/>
</dbReference>
<name>A0AAN1IFP7_BIFBR</name>
<dbReference type="Proteomes" id="UP000232496">
    <property type="component" value="Chromosome"/>
</dbReference>
<proteinExistence type="predicted"/>
<dbReference type="GO" id="GO:0000976">
    <property type="term" value="F:transcription cis-regulatory region binding"/>
    <property type="evidence" value="ECO:0007669"/>
    <property type="project" value="TreeGrafter"/>
</dbReference>
<dbReference type="CDD" id="cd01392">
    <property type="entry name" value="HTH_LacI"/>
    <property type="match status" value="1"/>
</dbReference>